<dbReference type="EMBL" id="PP711818">
    <property type="protein sequence ID" value="XBH23589.1"/>
    <property type="molecule type" value="Genomic_DNA"/>
</dbReference>
<evidence type="ECO:0000256" key="1">
    <source>
        <dbReference type="SAM" id="MobiDB-lite"/>
    </source>
</evidence>
<accession>A0AAU7DZI6</accession>
<organism evidence="2">
    <name type="scientific">Cardioderma bat adenovirus</name>
    <dbReference type="NCBI Taxonomy" id="3141913"/>
    <lineage>
        <taxon>Viruses</taxon>
        <taxon>Varidnaviria</taxon>
        <taxon>Bamfordvirae</taxon>
        <taxon>Preplasmiviricota</taxon>
        <taxon>Polisuviricotina</taxon>
        <taxon>Pharingeaviricetes</taxon>
        <taxon>Rowavirales</taxon>
        <taxon>Adenoviridae</taxon>
    </lineage>
</organism>
<dbReference type="InterPro" id="IPR004292">
    <property type="entry name" value="L1-like"/>
</dbReference>
<sequence length="365" mass="40947">MKPSAAGAEPHSLGYESEGLVRLTGGAAPEQHPRVQMKREAGEAYVPERNVFREHEFGGAEAEHARHLRFESGRALRGQHERERVLEAADFEVDGSTGLSPARAHLQAADLVTAYEQTVKEEVNFQTTFNNNVRTLIARETVTMGLMHLWDFVEAYVGNPASKALMAQLFLIAQHSRDEGVLREALLNIAEPESRWLVDLLSLLQTIVVQERGMSLSEKVAAINYSVVTLSRHYARKIYRSLFVPIDKEAKINTFYMRAVIKLLTLSDDLGTYRNERIERVVSSGRRRELSDQELMLSLRRALAGQDDEEDEVELGGDGSSGDELEVADQPVSYPQHRHERALEPGEIGRHAGRVVSRRPMGRLS</sequence>
<feature type="region of interest" description="Disordered" evidence="1">
    <location>
        <begin position="304"/>
        <end position="365"/>
    </location>
</feature>
<dbReference type="Pfam" id="PF03052">
    <property type="entry name" value="Adeno_52K"/>
    <property type="match status" value="1"/>
</dbReference>
<feature type="compositionally biased region" description="Basic and acidic residues" evidence="1">
    <location>
        <begin position="341"/>
        <end position="350"/>
    </location>
</feature>
<proteinExistence type="predicted"/>
<reference evidence="2" key="1">
    <citation type="journal article" date="2024" name="Microbiome">
        <title>Substantial viral diversity in bats and rodents from East Africa: insights into evolution, recombination, and cocirculation.</title>
        <authorList>
            <person name="Wang D."/>
            <person name="Yang X."/>
            <person name="Ren Z."/>
            <person name="Hu B."/>
            <person name="Zhao H."/>
            <person name="Yang K."/>
            <person name="Shi P."/>
            <person name="Zhang Z."/>
            <person name="Feng Q."/>
            <person name="Nawenja C.V."/>
            <person name="Obanda V."/>
            <person name="Robert K."/>
            <person name="Nalikka B."/>
            <person name="Waruhiu C.N."/>
            <person name="Ochola G.O."/>
            <person name="Onyuok S.O."/>
            <person name="Ochieng H."/>
            <person name="Li B."/>
            <person name="Zhu Y."/>
            <person name="Si H."/>
            <person name="Yin J."/>
            <person name="Kristiansen K."/>
            <person name="Jin X."/>
            <person name="Xu X."/>
            <person name="Xiao M."/>
            <person name="Agwanda B."/>
            <person name="Ommeh S."/>
            <person name="Li J."/>
            <person name="Shi Z.L."/>
        </authorList>
    </citation>
    <scope>NUCLEOTIDE SEQUENCE</scope>
    <source>
        <strain evidence="2">1A/Kenya/BAT2584/2015</strain>
    </source>
</reference>
<protein>
    <submittedName>
        <fullName evidence="2">52K protein</fullName>
    </submittedName>
</protein>
<reference evidence="2" key="2">
    <citation type="submission" date="2024-02" db="EMBL/GenBank/DDBJ databases">
        <authorList>
            <person name="Hu B."/>
        </authorList>
    </citation>
    <scope>NUCLEOTIDE SEQUENCE</scope>
    <source>
        <strain evidence="2">1A/Kenya/BAT2584/2015</strain>
    </source>
</reference>
<feature type="compositionally biased region" description="Acidic residues" evidence="1">
    <location>
        <begin position="306"/>
        <end position="327"/>
    </location>
</feature>
<feature type="compositionally biased region" description="Basic residues" evidence="1">
    <location>
        <begin position="351"/>
        <end position="365"/>
    </location>
</feature>
<evidence type="ECO:0000313" key="2">
    <source>
        <dbReference type="EMBL" id="XBH23589.1"/>
    </source>
</evidence>
<name>A0AAU7DZI6_9ADEN</name>